<dbReference type="Pfam" id="PF00977">
    <property type="entry name" value="His_biosynth"/>
    <property type="match status" value="1"/>
</dbReference>
<reference evidence="6 7" key="1">
    <citation type="submission" date="2015-10" db="EMBL/GenBank/DDBJ databases">
        <title>Metagenome-Assembled Genomes uncover a global brackish microbiome.</title>
        <authorList>
            <person name="Hugerth L.W."/>
            <person name="Larsson J."/>
            <person name="Alneberg J."/>
            <person name="Lindh M.V."/>
            <person name="Legrand C."/>
            <person name="Pinhassi J."/>
            <person name="Andersson A.F."/>
        </authorList>
    </citation>
    <scope>NUCLEOTIDE SEQUENCE [LARGE SCALE GENOMIC DNA]</scope>
    <source>
        <strain evidence="6">BACL6 MAG-120924-bin43</strain>
    </source>
</reference>
<sequence length="237" mass="26337">MLTKRLIFTLLYDNGSFMLSRNFRLQKIGDLNWLEDNYGFANVGYQIDELVVIDVSRQNRDTAKFCEDLKRLTRDCFAPIAAGGGIKTLEHARELLRSGADKVIVNSALHDQPELVENLAREFGRQCIVASVDTRKIDNSYRVLKHNGTVETAHSLDQFLLRCASLPIGEIYLTSIDRDGTSNGLDFEVLKHVDHIKELPLIIKGGIGNADHIIAGLSDNRVDAVATANLLNFVGNG</sequence>
<protein>
    <recommendedName>
        <fullName evidence="8">Imidazole glycerol-phosphate synthase</fullName>
    </recommendedName>
</protein>
<dbReference type="Gene3D" id="3.20.20.70">
    <property type="entry name" value="Aldolase class I"/>
    <property type="match status" value="1"/>
</dbReference>
<evidence type="ECO:0000256" key="2">
    <source>
        <dbReference type="ARBA" id="ARBA00022605"/>
    </source>
</evidence>
<comment type="pathway">
    <text evidence="4">Amino-acid biosynthesis.</text>
</comment>
<dbReference type="Proteomes" id="UP000051017">
    <property type="component" value="Unassembled WGS sequence"/>
</dbReference>
<dbReference type="PANTHER" id="PTHR21235:SF2">
    <property type="entry name" value="IMIDAZOLE GLYCEROL PHOSPHATE SYNTHASE HISHF"/>
    <property type="match status" value="1"/>
</dbReference>
<feature type="non-terminal residue" evidence="6">
    <location>
        <position position="237"/>
    </location>
</feature>
<gene>
    <name evidence="6" type="ORF">ABR75_05420</name>
</gene>
<evidence type="ECO:0000256" key="4">
    <source>
        <dbReference type="ARBA" id="ARBA00029440"/>
    </source>
</evidence>
<evidence type="ECO:0000256" key="1">
    <source>
        <dbReference type="ARBA" id="ARBA00009667"/>
    </source>
</evidence>
<evidence type="ECO:0008006" key="8">
    <source>
        <dbReference type="Google" id="ProtNLM"/>
    </source>
</evidence>
<dbReference type="InterPro" id="IPR006062">
    <property type="entry name" value="His_biosynth"/>
</dbReference>
<dbReference type="PANTHER" id="PTHR21235">
    <property type="entry name" value="IMIDAZOLE GLYCEROL PHOSPHATE SYNTHASE SUBUNIT HISF/H IGP SYNTHASE SUBUNIT HISF/H"/>
    <property type="match status" value="1"/>
</dbReference>
<dbReference type="InterPro" id="IPR011060">
    <property type="entry name" value="RibuloseP-bd_barrel"/>
</dbReference>
<keyword evidence="3 5" id="KW-0368">Histidine biosynthesis</keyword>
<dbReference type="InterPro" id="IPR050064">
    <property type="entry name" value="IGPS_HisA/HisF"/>
</dbReference>
<dbReference type="SUPFAM" id="SSF51366">
    <property type="entry name" value="Ribulose-phoshate binding barrel"/>
    <property type="match status" value="1"/>
</dbReference>
<dbReference type="GO" id="GO:0000105">
    <property type="term" value="P:L-histidine biosynthetic process"/>
    <property type="evidence" value="ECO:0007669"/>
    <property type="project" value="UniProtKB-KW"/>
</dbReference>
<dbReference type="GO" id="GO:0000107">
    <property type="term" value="F:imidazoleglycerol-phosphate synthase activity"/>
    <property type="evidence" value="ECO:0007669"/>
    <property type="project" value="TreeGrafter"/>
</dbReference>
<evidence type="ECO:0000256" key="3">
    <source>
        <dbReference type="ARBA" id="ARBA00023102"/>
    </source>
</evidence>
<proteinExistence type="inferred from homology"/>
<organism evidence="6 7">
    <name type="scientific">Acidimicrobiia bacterium BACL6 MAG-120924-bin43</name>
    <dbReference type="NCBI Taxonomy" id="1655583"/>
    <lineage>
        <taxon>Bacteria</taxon>
        <taxon>Bacillati</taxon>
        <taxon>Actinomycetota</taxon>
        <taxon>Acidimicrobiia</taxon>
        <taxon>acIV cluster</taxon>
    </lineage>
</organism>
<accession>A0A0R2QCB1</accession>
<evidence type="ECO:0000256" key="5">
    <source>
        <dbReference type="RuleBase" id="RU003657"/>
    </source>
</evidence>
<evidence type="ECO:0000313" key="7">
    <source>
        <dbReference type="Proteomes" id="UP000051017"/>
    </source>
</evidence>
<keyword evidence="2 5" id="KW-0028">Amino-acid biosynthesis</keyword>
<dbReference type="AlphaFoldDB" id="A0A0R2QCB1"/>
<comment type="similarity">
    <text evidence="1 5">Belongs to the HisA/HisF family.</text>
</comment>
<dbReference type="EMBL" id="LIBJ01000121">
    <property type="protein sequence ID" value="KRO47950.1"/>
    <property type="molecule type" value="Genomic_DNA"/>
</dbReference>
<comment type="caution">
    <text evidence="6">The sequence shown here is derived from an EMBL/GenBank/DDBJ whole genome shotgun (WGS) entry which is preliminary data.</text>
</comment>
<name>A0A0R2QCB1_9ACTN</name>
<evidence type="ECO:0000313" key="6">
    <source>
        <dbReference type="EMBL" id="KRO47950.1"/>
    </source>
</evidence>
<dbReference type="InterPro" id="IPR013785">
    <property type="entry name" value="Aldolase_TIM"/>
</dbReference>